<dbReference type="Proteomes" id="UP000479710">
    <property type="component" value="Unassembled WGS sequence"/>
</dbReference>
<evidence type="ECO:0000313" key="2">
    <source>
        <dbReference type="EMBL" id="KAF0925112.1"/>
    </source>
</evidence>
<accession>A0A6G1EL20</accession>
<organism evidence="2 3">
    <name type="scientific">Oryza meyeriana var. granulata</name>
    <dbReference type="NCBI Taxonomy" id="110450"/>
    <lineage>
        <taxon>Eukaryota</taxon>
        <taxon>Viridiplantae</taxon>
        <taxon>Streptophyta</taxon>
        <taxon>Embryophyta</taxon>
        <taxon>Tracheophyta</taxon>
        <taxon>Spermatophyta</taxon>
        <taxon>Magnoliopsida</taxon>
        <taxon>Liliopsida</taxon>
        <taxon>Poales</taxon>
        <taxon>Poaceae</taxon>
        <taxon>BOP clade</taxon>
        <taxon>Oryzoideae</taxon>
        <taxon>Oryzeae</taxon>
        <taxon>Oryzinae</taxon>
        <taxon>Oryza</taxon>
        <taxon>Oryza meyeriana</taxon>
    </lineage>
</organism>
<dbReference type="EMBL" id="SPHZ02000003">
    <property type="protein sequence ID" value="KAF0925112.1"/>
    <property type="molecule type" value="Genomic_DNA"/>
</dbReference>
<gene>
    <name evidence="2" type="ORF">E2562_015395</name>
</gene>
<protein>
    <submittedName>
        <fullName evidence="2">Uncharacterized protein</fullName>
    </submittedName>
</protein>
<evidence type="ECO:0000313" key="3">
    <source>
        <dbReference type="Proteomes" id="UP000479710"/>
    </source>
</evidence>
<dbReference type="AlphaFoldDB" id="A0A6G1EL20"/>
<reference evidence="2 3" key="1">
    <citation type="submission" date="2019-11" db="EMBL/GenBank/DDBJ databases">
        <title>Whole genome sequence of Oryza granulata.</title>
        <authorList>
            <person name="Li W."/>
        </authorList>
    </citation>
    <scope>NUCLEOTIDE SEQUENCE [LARGE SCALE GENOMIC DNA]</scope>
    <source>
        <strain evidence="3">cv. Menghai</strain>
        <tissue evidence="2">Leaf</tissue>
    </source>
</reference>
<proteinExistence type="predicted"/>
<evidence type="ECO:0000256" key="1">
    <source>
        <dbReference type="SAM" id="MobiDB-lite"/>
    </source>
</evidence>
<feature type="region of interest" description="Disordered" evidence="1">
    <location>
        <begin position="31"/>
        <end position="56"/>
    </location>
</feature>
<comment type="caution">
    <text evidence="2">The sequence shown here is derived from an EMBL/GenBank/DDBJ whole genome shotgun (WGS) entry which is preliminary data.</text>
</comment>
<sequence>MNGPPTRVGSGHGTPVLPASVLSWRLSERRRCTPGVPCDPPSRFGSDKRPITVGGSRFRRRSVYGTRRGLHAVAGTQGRICTGVPSAVQQDPEQE</sequence>
<keyword evidence="3" id="KW-1185">Reference proteome</keyword>
<name>A0A6G1EL20_9ORYZ</name>